<dbReference type="STRING" id="3847.A0A0R0GSE8"/>
<dbReference type="ExpressionAtlas" id="A0A0R0GSE8">
    <property type="expression patterns" value="baseline and differential"/>
</dbReference>
<dbReference type="GO" id="GO:0016020">
    <property type="term" value="C:membrane"/>
    <property type="evidence" value="ECO:0000318"/>
    <property type="project" value="GO_Central"/>
</dbReference>
<feature type="transmembrane region" description="Helical" evidence="3">
    <location>
        <begin position="483"/>
        <end position="507"/>
    </location>
</feature>
<comment type="subcellular location">
    <subcellularLocation>
        <location evidence="1">Cell membrane</location>
        <topology evidence="1">Peripheral membrane protein</topology>
        <orientation evidence="1">Cytoplasmic side</orientation>
    </subcellularLocation>
</comment>
<dbReference type="GO" id="GO:0005886">
    <property type="term" value="C:plasma membrane"/>
    <property type="evidence" value="ECO:0007669"/>
    <property type="project" value="UniProtKB-SubCell"/>
</dbReference>
<dbReference type="SMR" id="A0A0R0GSE8"/>
<keyword evidence="3" id="KW-1133">Transmembrane helix</keyword>
<dbReference type="EMBL" id="CM000846">
    <property type="protein sequence ID" value="KRH21217.1"/>
    <property type="molecule type" value="Genomic_DNA"/>
</dbReference>
<dbReference type="SUPFAM" id="SSF103473">
    <property type="entry name" value="MFS general substrate transporter"/>
    <property type="match status" value="1"/>
</dbReference>
<dbReference type="PANTHER" id="PTHR24177">
    <property type="entry name" value="CASKIN"/>
    <property type="match status" value="1"/>
</dbReference>
<sequence>MSDSGAVTLPAVDDIPKHENCSELGIVVAEAEHLQSLEPESSFLELDRTHKRQIYIAASSGNWSEALSYFKIHPHWWRIPLTSRGVTALHVAVSMRKTSFVEKLVDRVDRMNMQDLEIRMADGNTAFCLAAITGNVKCAKILLGKNPGLLWIRDHKDMLPIQLSSSAGHIPMTELLFEAQDDLHNNIPFHDIVNLFFLTITNNIHKNEEGLTPLQMLLARCSLVRRDIVSSLFKGMEEEKEPLNSEQLSKVVFDAAKSGNIMILECLLKYHPDLLFEVDSREQRSLLHIAILYRQESVYQLILSKGDSKNVMIQLVDSKGNNVLHLAAGELAPEERFGLPNHVLMAREENWFQEVEKIVPPAMKTMKNERGFTPKEVFYQLHNELHKESVSAVKDAANTLIVVATLVITLGITGALSIPIKDVDSTLTPIFRKKTWYTLYFLAIEVGNYLCAASMMFYGSVIIPSSWEPKYEGVLLRQRKLMFGNMALSASLGLMFTAIVSGAILIYDFLSDWLFYFIAGLGCITLISPKLIRNIYEAYHPLVKKKKA</sequence>
<dbReference type="PANTHER" id="PTHR24177:SF473">
    <property type="entry name" value="PROTEIN, PUTATIVE-RELATED"/>
    <property type="match status" value="1"/>
</dbReference>
<evidence type="ECO:0000256" key="2">
    <source>
        <dbReference type="PROSITE-ProRule" id="PRU00023"/>
    </source>
</evidence>
<proteinExistence type="predicted"/>
<dbReference type="RefSeq" id="XP_014621265.1">
    <property type="nucleotide sequence ID" value="XM_014765779.2"/>
</dbReference>
<feature type="repeat" description="ANK" evidence="2">
    <location>
        <begin position="84"/>
        <end position="116"/>
    </location>
</feature>
<accession>A0A0R0GSE8</accession>
<organism evidence="4">
    <name type="scientific">Glycine max</name>
    <name type="common">Soybean</name>
    <name type="synonym">Glycine hispida</name>
    <dbReference type="NCBI Taxonomy" id="3847"/>
    <lineage>
        <taxon>Eukaryota</taxon>
        <taxon>Viridiplantae</taxon>
        <taxon>Streptophyta</taxon>
        <taxon>Embryophyta</taxon>
        <taxon>Tracheophyta</taxon>
        <taxon>Spermatophyta</taxon>
        <taxon>Magnoliopsida</taxon>
        <taxon>eudicotyledons</taxon>
        <taxon>Gunneridae</taxon>
        <taxon>Pentapetalae</taxon>
        <taxon>rosids</taxon>
        <taxon>fabids</taxon>
        <taxon>Fabales</taxon>
        <taxon>Fabaceae</taxon>
        <taxon>Papilionoideae</taxon>
        <taxon>50 kb inversion clade</taxon>
        <taxon>NPAAA clade</taxon>
        <taxon>indigoferoid/millettioid clade</taxon>
        <taxon>Phaseoleae</taxon>
        <taxon>Glycine</taxon>
        <taxon>Glycine subgen. Soja</taxon>
    </lineage>
</organism>
<name>A0A0R0GSE8_SOYBN</name>
<feature type="transmembrane region" description="Helical" evidence="3">
    <location>
        <begin position="513"/>
        <end position="532"/>
    </location>
</feature>
<protein>
    <submittedName>
        <fullName evidence="4 5">Uncharacterized protein</fullName>
    </submittedName>
</protein>
<dbReference type="Gramene" id="KRH21217">
    <property type="protein sequence ID" value="KRH21217"/>
    <property type="gene ID" value="GLYMA_13G226400"/>
</dbReference>
<feature type="transmembrane region" description="Helical" evidence="3">
    <location>
        <begin position="396"/>
        <end position="420"/>
    </location>
</feature>
<dbReference type="KEGG" id="gmx:102666725"/>
<keyword evidence="6" id="KW-1185">Reference proteome</keyword>
<reference evidence="4 5" key="1">
    <citation type="journal article" date="2010" name="Nature">
        <title>Genome sequence of the palaeopolyploid soybean.</title>
        <authorList>
            <person name="Schmutz J."/>
            <person name="Cannon S.B."/>
            <person name="Schlueter J."/>
            <person name="Ma J."/>
            <person name="Mitros T."/>
            <person name="Nelson W."/>
            <person name="Hyten D.L."/>
            <person name="Song Q."/>
            <person name="Thelen J.J."/>
            <person name="Cheng J."/>
            <person name="Xu D."/>
            <person name="Hellsten U."/>
            <person name="May G.D."/>
            <person name="Yu Y."/>
            <person name="Sakurai T."/>
            <person name="Umezawa T."/>
            <person name="Bhattacharyya M.K."/>
            <person name="Sandhu D."/>
            <person name="Valliyodan B."/>
            <person name="Lindquist E."/>
            <person name="Peto M."/>
            <person name="Grant D."/>
            <person name="Shu S."/>
            <person name="Goodstein D."/>
            <person name="Barry K."/>
            <person name="Futrell-Griggs M."/>
            <person name="Abernathy B."/>
            <person name="Du J."/>
            <person name="Tian Z."/>
            <person name="Zhu L."/>
            <person name="Gill N."/>
            <person name="Joshi T."/>
            <person name="Libault M."/>
            <person name="Sethuraman A."/>
            <person name="Zhang X.-C."/>
            <person name="Shinozaki K."/>
            <person name="Nguyen H.T."/>
            <person name="Wing R.A."/>
            <person name="Cregan P."/>
            <person name="Specht J."/>
            <person name="Grimwood J."/>
            <person name="Rokhsar D."/>
            <person name="Stacey G."/>
            <person name="Shoemaker R.C."/>
            <person name="Jackson S.A."/>
        </authorList>
    </citation>
    <scope>NUCLEOTIDE SEQUENCE [LARGE SCALE GENOMIC DNA]</scope>
    <source>
        <strain evidence="5">cv. Williams 82</strain>
        <tissue evidence="4">Callus</tissue>
    </source>
</reference>
<dbReference type="InterPro" id="IPR036770">
    <property type="entry name" value="Ankyrin_rpt-contain_sf"/>
</dbReference>
<dbReference type="Pfam" id="PF00023">
    <property type="entry name" value="Ank"/>
    <property type="match status" value="1"/>
</dbReference>
<dbReference type="SMART" id="SM00248">
    <property type="entry name" value="ANK"/>
    <property type="match status" value="5"/>
</dbReference>
<dbReference type="OrthoDB" id="1427188at2759"/>
<keyword evidence="3" id="KW-0812">Transmembrane</keyword>
<dbReference type="Proteomes" id="UP000008827">
    <property type="component" value="Chromosome 13"/>
</dbReference>
<dbReference type="PaxDb" id="3847-GLYMA13G29848.1"/>
<keyword evidence="3" id="KW-0472">Membrane</keyword>
<evidence type="ECO:0000313" key="6">
    <source>
        <dbReference type="Proteomes" id="UP000008827"/>
    </source>
</evidence>
<evidence type="ECO:0000313" key="5">
    <source>
        <dbReference type="EnsemblPlants" id="KRH21217"/>
    </source>
</evidence>
<evidence type="ECO:0000256" key="1">
    <source>
        <dbReference type="ARBA" id="ARBA00004413"/>
    </source>
</evidence>
<dbReference type="SUPFAM" id="SSF48403">
    <property type="entry name" value="Ankyrin repeat"/>
    <property type="match status" value="1"/>
</dbReference>
<dbReference type="Gene3D" id="1.25.40.20">
    <property type="entry name" value="Ankyrin repeat-containing domain"/>
    <property type="match status" value="2"/>
</dbReference>
<keyword evidence="2" id="KW-0040">ANK repeat</keyword>
<dbReference type="EnsemblPlants" id="KRH21217">
    <property type="protein sequence ID" value="KRH21217"/>
    <property type="gene ID" value="GLYMA_13G226400"/>
</dbReference>
<dbReference type="PROSITE" id="PS50088">
    <property type="entry name" value="ANK_REPEAT"/>
    <property type="match status" value="1"/>
</dbReference>
<reference evidence="5" key="2">
    <citation type="submission" date="2018-02" db="UniProtKB">
        <authorList>
            <consortium name="EnsemblPlants"/>
        </authorList>
    </citation>
    <scope>IDENTIFICATION</scope>
    <source>
        <strain evidence="5">Williams 82</strain>
    </source>
</reference>
<dbReference type="OMA" id="FHVHPEK"/>
<gene>
    <name evidence="5" type="primary">LOC102666725</name>
    <name evidence="4" type="ORF">GLYMA_13G226400</name>
</gene>
<evidence type="ECO:0000256" key="3">
    <source>
        <dbReference type="SAM" id="Phobius"/>
    </source>
</evidence>
<evidence type="ECO:0000313" key="4">
    <source>
        <dbReference type="EMBL" id="KRH21217.1"/>
    </source>
</evidence>
<dbReference type="InterPro" id="IPR036259">
    <property type="entry name" value="MFS_trans_sf"/>
</dbReference>
<reference evidence="4" key="3">
    <citation type="submission" date="2018-07" db="EMBL/GenBank/DDBJ databases">
        <title>WGS assembly of Glycine max.</title>
        <authorList>
            <person name="Schmutz J."/>
            <person name="Cannon S."/>
            <person name="Schlueter J."/>
            <person name="Ma J."/>
            <person name="Mitros T."/>
            <person name="Nelson W."/>
            <person name="Hyten D."/>
            <person name="Song Q."/>
            <person name="Thelen J."/>
            <person name="Cheng J."/>
            <person name="Xu D."/>
            <person name="Hellsten U."/>
            <person name="May G."/>
            <person name="Yu Y."/>
            <person name="Sakurai T."/>
            <person name="Umezawa T."/>
            <person name="Bhattacharyya M."/>
            <person name="Sandhu D."/>
            <person name="Valliyodan B."/>
            <person name="Lindquist E."/>
            <person name="Peto M."/>
            <person name="Grant D."/>
            <person name="Shu S."/>
            <person name="Goodstein D."/>
            <person name="Barry K."/>
            <person name="Futrell-Griggs M."/>
            <person name="Abernathy B."/>
            <person name="Du J."/>
            <person name="Tian Z."/>
            <person name="Zhu L."/>
            <person name="Gill N."/>
            <person name="Joshi T."/>
            <person name="Libault M."/>
            <person name="Sethuraman A."/>
            <person name="Zhang X."/>
            <person name="Shinozaki K."/>
            <person name="Nguyen H."/>
            <person name="Wing R."/>
            <person name="Cregan P."/>
            <person name="Specht J."/>
            <person name="Grimwood J."/>
            <person name="Rokhsar D."/>
            <person name="Stacey G."/>
            <person name="Shoemaker R."/>
            <person name="Jackson S."/>
        </authorList>
    </citation>
    <scope>NUCLEOTIDE SEQUENCE</scope>
    <source>
        <tissue evidence="4">Callus</tissue>
    </source>
</reference>
<dbReference type="AlphaFoldDB" id="A0A0R0GSE8"/>
<dbReference type="InterPro" id="IPR002110">
    <property type="entry name" value="Ankyrin_rpt"/>
</dbReference>
<dbReference type="GeneID" id="102666725"/>
<feature type="transmembrane region" description="Helical" evidence="3">
    <location>
        <begin position="440"/>
        <end position="463"/>
    </location>
</feature>